<reference evidence="2" key="1">
    <citation type="submission" date="2019-08" db="EMBL/GenBank/DDBJ databases">
        <authorList>
            <person name="Kucharzyk K."/>
            <person name="Murdoch R.W."/>
            <person name="Higgins S."/>
            <person name="Loffler F."/>
        </authorList>
    </citation>
    <scope>NUCLEOTIDE SEQUENCE</scope>
</reference>
<dbReference type="CDD" id="cd10456">
    <property type="entry name" value="GIY-YIG_UPF0213"/>
    <property type="match status" value="1"/>
</dbReference>
<name>A0A644T9D2_9ZZZZ</name>
<evidence type="ECO:0000313" key="2">
    <source>
        <dbReference type="EMBL" id="MPL63553.1"/>
    </source>
</evidence>
<dbReference type="InterPro" id="IPR035901">
    <property type="entry name" value="GIY-YIG_endonuc_sf"/>
</dbReference>
<dbReference type="PROSITE" id="PS50164">
    <property type="entry name" value="GIY_YIG"/>
    <property type="match status" value="1"/>
</dbReference>
<dbReference type="Gene3D" id="3.40.1440.10">
    <property type="entry name" value="GIY-YIG endonuclease"/>
    <property type="match status" value="1"/>
</dbReference>
<dbReference type="InterPro" id="IPR000305">
    <property type="entry name" value="GIY-YIG_endonuc"/>
</dbReference>
<protein>
    <recommendedName>
        <fullName evidence="1">GIY-YIG domain-containing protein</fullName>
    </recommendedName>
</protein>
<evidence type="ECO:0000259" key="1">
    <source>
        <dbReference type="PROSITE" id="PS50164"/>
    </source>
</evidence>
<sequence>MAAFTYIVQCADGTFYTGWTNDLVSRMAVHNSGKGAKYTRGRTPVTLVYYEEYPNSKKAQVREYQIKKMNRQQKAMLIAAFPGDGKA</sequence>
<dbReference type="Pfam" id="PF01541">
    <property type="entry name" value="GIY-YIG"/>
    <property type="match status" value="1"/>
</dbReference>
<gene>
    <name evidence="2" type="ORF">SDC9_09193</name>
</gene>
<dbReference type="AlphaFoldDB" id="A0A644T9D2"/>
<comment type="caution">
    <text evidence="2">The sequence shown here is derived from an EMBL/GenBank/DDBJ whole genome shotgun (WGS) entry which is preliminary data.</text>
</comment>
<dbReference type="PANTHER" id="PTHR34477:SF1">
    <property type="entry name" value="UPF0213 PROTEIN YHBQ"/>
    <property type="match status" value="1"/>
</dbReference>
<proteinExistence type="predicted"/>
<organism evidence="2">
    <name type="scientific">bioreactor metagenome</name>
    <dbReference type="NCBI Taxonomy" id="1076179"/>
    <lineage>
        <taxon>unclassified sequences</taxon>
        <taxon>metagenomes</taxon>
        <taxon>ecological metagenomes</taxon>
    </lineage>
</organism>
<accession>A0A644T9D2</accession>
<feature type="domain" description="GIY-YIG" evidence="1">
    <location>
        <begin position="1"/>
        <end position="76"/>
    </location>
</feature>
<dbReference type="InterPro" id="IPR050190">
    <property type="entry name" value="UPF0213_domain"/>
</dbReference>
<dbReference type="PANTHER" id="PTHR34477">
    <property type="entry name" value="UPF0213 PROTEIN YHBQ"/>
    <property type="match status" value="1"/>
</dbReference>
<dbReference type="SUPFAM" id="SSF82771">
    <property type="entry name" value="GIY-YIG endonuclease"/>
    <property type="match status" value="1"/>
</dbReference>
<dbReference type="EMBL" id="VSSQ01000021">
    <property type="protein sequence ID" value="MPL63553.1"/>
    <property type="molecule type" value="Genomic_DNA"/>
</dbReference>